<dbReference type="Proteomes" id="UP001163321">
    <property type="component" value="Chromosome 1"/>
</dbReference>
<protein>
    <submittedName>
        <fullName evidence="1">Uncharacterized protein</fullName>
    </submittedName>
</protein>
<evidence type="ECO:0000313" key="1">
    <source>
        <dbReference type="EMBL" id="KAI9922706.1"/>
    </source>
</evidence>
<dbReference type="EMBL" id="CM047580">
    <property type="protein sequence ID" value="KAI9922706.1"/>
    <property type="molecule type" value="Genomic_DNA"/>
</dbReference>
<evidence type="ECO:0000313" key="2">
    <source>
        <dbReference type="Proteomes" id="UP001163321"/>
    </source>
</evidence>
<accession>A0ACC0WWS9</accession>
<comment type="caution">
    <text evidence="1">The sequence shown here is derived from an EMBL/GenBank/DDBJ whole genome shotgun (WGS) entry which is preliminary data.</text>
</comment>
<reference evidence="1 2" key="1">
    <citation type="journal article" date="2022" name="bioRxiv">
        <title>The genome of the oomycete Peronosclerospora sorghi, a cosmopolitan pathogen of maize and sorghum, is inflated with dispersed pseudogenes.</title>
        <authorList>
            <person name="Fletcher K."/>
            <person name="Martin F."/>
            <person name="Isakeit T."/>
            <person name="Cavanaugh K."/>
            <person name="Magill C."/>
            <person name="Michelmore R."/>
        </authorList>
    </citation>
    <scope>NUCLEOTIDE SEQUENCE [LARGE SCALE GENOMIC DNA]</scope>
    <source>
        <strain evidence="1">P6</strain>
    </source>
</reference>
<keyword evidence="2" id="KW-1185">Reference proteome</keyword>
<gene>
    <name evidence="1" type="ORF">PsorP6_000689</name>
</gene>
<proteinExistence type="predicted"/>
<organism evidence="1 2">
    <name type="scientific">Peronosclerospora sorghi</name>
    <dbReference type="NCBI Taxonomy" id="230839"/>
    <lineage>
        <taxon>Eukaryota</taxon>
        <taxon>Sar</taxon>
        <taxon>Stramenopiles</taxon>
        <taxon>Oomycota</taxon>
        <taxon>Peronosporomycetes</taxon>
        <taxon>Peronosporales</taxon>
        <taxon>Peronosporaceae</taxon>
        <taxon>Peronosclerospora</taxon>
    </lineage>
</organism>
<sequence length="123" mass="13542">MEADLLDASEEPSANAGIKQAGCHQNYFVFPEGSVDRPSRPGGIPPHWRGDAQGTLVLTRERQKEDMTVPAGIPGGANQAAWDSLLSMLPLQKSTLSGKERRWRSPWKGKSREASKAEEMERL</sequence>
<name>A0ACC0WWS9_9STRA</name>